<keyword evidence="6" id="KW-0949">S-adenosyl-L-methionine</keyword>
<dbReference type="HAMAP" id="MF_00185">
    <property type="entry name" value="IPP_trans"/>
    <property type="match status" value="1"/>
</dbReference>
<comment type="cofactor">
    <cofactor evidence="10">
        <name>Mg(2+)</name>
        <dbReference type="ChEBI" id="CHEBI:18420"/>
    </cofactor>
</comment>
<dbReference type="SMART" id="SM00729">
    <property type="entry name" value="Elp3"/>
    <property type="match status" value="1"/>
</dbReference>
<dbReference type="GO" id="GO:0052381">
    <property type="term" value="F:tRNA dimethylallyltransferase activity"/>
    <property type="evidence" value="ECO:0007669"/>
    <property type="project" value="UniProtKB-UniRule"/>
</dbReference>
<sequence>MKKYFIITYGCQMNHSDSERIATVLERTGYLQASKIEEADLIVVNMCSIRQSAVDRLYGKINYFSKLSARGGKIIATGCILKKDKEKLKKKFGSILDIKDFKNGLNVKPKQKSAFSALVPIASGCNNFCSYCAVPYTRGREKSRDYKEIIKEIKNAVAGGAKEIWLLGQNVNSYKSKNINFAKLLRMVNKIPGNFWIRFTSPHPKDFSDEIIKAMAECEKMTEYLNFPVQSGDDKILKKMNRPYTVKQYKDLVKKIREKIPDIALSTDVIVGFPGETKKQFNNTAKLFKEVCFDMAYISQYSPRPGTPAAKLKNDISLEEKGRRDRVLTEILKKTAFENNKKYEGREVEVLVEKEKDGFLFGKTRAYKTVKLQWKPAYAHTGFGEARKKIGEFVKAKIAETLIWGLNGELLPKLIVIVGQTASGKSKMAVELAKKLNGEIISADSRQIYKEMNIGTAKISKKEMKGVPHHLLNIVSPDENFTVAQYEKLAVDKIREIYNNGKIPILVGGTGFYIQSIVDGITIPKVAPDCKLREKYNKKSVDELFKILKKIDPQRAETIERKNPQRLIRAIEIVLKTKKPVPLLKKNKRFDCLIIGTEAPKNCLKKRISERVDAMIRRGLKKEADGLADKYGFEIPSMRTIGYQEWSSCVKTTEDKQKVRDIIKSHTLQYAKRQMTWFKRDKRINWVKNEKEAFASAKKFLATG</sequence>
<keyword evidence="7" id="KW-0479">Metal-binding</keyword>
<evidence type="ECO:0000256" key="10">
    <source>
        <dbReference type="HAMAP-Rule" id="MF_00185"/>
    </source>
</evidence>
<dbReference type="GO" id="GO:0051539">
    <property type="term" value="F:4 iron, 4 sulfur cluster binding"/>
    <property type="evidence" value="ECO:0007669"/>
    <property type="project" value="UniProtKB-KW"/>
</dbReference>
<dbReference type="InterPro" id="IPR038135">
    <property type="entry name" value="Methylthiotransferase_N_sf"/>
</dbReference>
<dbReference type="InterPro" id="IPR005839">
    <property type="entry name" value="Methylthiotransferase"/>
</dbReference>
<dbReference type="InterPro" id="IPR027417">
    <property type="entry name" value="P-loop_NTPase"/>
</dbReference>
<dbReference type="Pfam" id="PF01715">
    <property type="entry name" value="IPPT"/>
    <property type="match status" value="1"/>
</dbReference>
<evidence type="ECO:0000256" key="5">
    <source>
        <dbReference type="ARBA" id="ARBA00022679"/>
    </source>
</evidence>
<keyword evidence="9" id="KW-0411">Iron-sulfur</keyword>
<evidence type="ECO:0000256" key="6">
    <source>
        <dbReference type="ARBA" id="ARBA00022691"/>
    </source>
</evidence>
<dbReference type="GO" id="GO:0046872">
    <property type="term" value="F:metal ion binding"/>
    <property type="evidence" value="ECO:0007669"/>
    <property type="project" value="UniProtKB-KW"/>
</dbReference>
<feature type="binding site" evidence="10">
    <location>
        <begin position="419"/>
        <end position="426"/>
    </location>
    <ligand>
        <name>ATP</name>
        <dbReference type="ChEBI" id="CHEBI:30616"/>
    </ligand>
</feature>
<dbReference type="PROSITE" id="PS51918">
    <property type="entry name" value="RADICAL_SAM"/>
    <property type="match status" value="1"/>
</dbReference>
<evidence type="ECO:0000259" key="14">
    <source>
        <dbReference type="PROSITE" id="PS50926"/>
    </source>
</evidence>
<evidence type="ECO:0000256" key="8">
    <source>
        <dbReference type="ARBA" id="ARBA00023004"/>
    </source>
</evidence>
<organism evidence="17 18">
    <name type="scientific">Candidatus Nealsonbacteria bacterium CG23_combo_of_CG06-09_8_20_14_all_39_17</name>
    <dbReference type="NCBI Taxonomy" id="1974722"/>
    <lineage>
        <taxon>Bacteria</taxon>
        <taxon>Candidatus Nealsoniibacteriota</taxon>
    </lineage>
</organism>
<evidence type="ECO:0000259" key="15">
    <source>
        <dbReference type="PROSITE" id="PS51449"/>
    </source>
</evidence>
<dbReference type="InterPro" id="IPR013848">
    <property type="entry name" value="Methylthiotransferase_N"/>
</dbReference>
<keyword evidence="10" id="KW-0460">Magnesium</keyword>
<gene>
    <name evidence="10" type="primary">miaA</name>
    <name evidence="17" type="ORF">COX37_02065</name>
</gene>
<dbReference type="GO" id="GO:0005524">
    <property type="term" value="F:ATP binding"/>
    <property type="evidence" value="ECO:0007669"/>
    <property type="project" value="UniProtKB-UniRule"/>
</dbReference>
<evidence type="ECO:0000256" key="9">
    <source>
        <dbReference type="ARBA" id="ARBA00023014"/>
    </source>
</evidence>
<dbReference type="CDD" id="cd01335">
    <property type="entry name" value="Radical_SAM"/>
    <property type="match status" value="1"/>
</dbReference>
<keyword evidence="10 13" id="KW-0067">ATP-binding</keyword>
<comment type="subunit">
    <text evidence="10">Monomer.</text>
</comment>
<evidence type="ECO:0000256" key="13">
    <source>
        <dbReference type="RuleBase" id="RU003785"/>
    </source>
</evidence>
<dbReference type="InterPro" id="IPR006638">
    <property type="entry name" value="Elp3/MiaA/NifB-like_rSAM"/>
</dbReference>
<dbReference type="Gene3D" id="3.40.50.12160">
    <property type="entry name" value="Methylthiotransferase, N-terminal domain"/>
    <property type="match status" value="1"/>
</dbReference>
<evidence type="ECO:0000256" key="3">
    <source>
        <dbReference type="ARBA" id="ARBA00003234"/>
    </source>
</evidence>
<dbReference type="GO" id="GO:0005829">
    <property type="term" value="C:cytosol"/>
    <property type="evidence" value="ECO:0007669"/>
    <property type="project" value="TreeGrafter"/>
</dbReference>
<dbReference type="AlphaFoldDB" id="A0A2G9YU53"/>
<evidence type="ECO:0000259" key="16">
    <source>
        <dbReference type="PROSITE" id="PS51918"/>
    </source>
</evidence>
<comment type="cofactor">
    <cofactor evidence="1">
        <name>[4Fe-4S] cluster</name>
        <dbReference type="ChEBI" id="CHEBI:49883"/>
    </cofactor>
</comment>
<dbReference type="SFLD" id="SFLDG01061">
    <property type="entry name" value="methylthiotransferase"/>
    <property type="match status" value="1"/>
</dbReference>
<dbReference type="Pfam" id="PF04055">
    <property type="entry name" value="Radical_SAM"/>
    <property type="match status" value="1"/>
</dbReference>
<comment type="function">
    <text evidence="2 10 12">Catalyzes the transfer of a dimethylallyl group onto the adenine at position 37 in tRNAs that read codons beginning with uridine, leading to the formation of N6-(dimethylallyl)adenosine (i(6)A).</text>
</comment>
<keyword evidence="10 13" id="KW-0547">Nucleotide-binding</keyword>
<dbReference type="NCBIfam" id="TIGR00174">
    <property type="entry name" value="miaA"/>
    <property type="match status" value="1"/>
</dbReference>
<dbReference type="InterPro" id="IPR007197">
    <property type="entry name" value="rSAM"/>
</dbReference>
<dbReference type="InterPro" id="IPR002792">
    <property type="entry name" value="TRAM_dom"/>
</dbReference>
<accession>A0A2G9YU53</accession>
<evidence type="ECO:0000256" key="2">
    <source>
        <dbReference type="ARBA" id="ARBA00003213"/>
    </source>
</evidence>
<feature type="domain" description="MTTase N-terminal" evidence="15">
    <location>
        <begin position="2"/>
        <end position="124"/>
    </location>
</feature>
<dbReference type="FunFam" id="3.80.30.20:FF:000001">
    <property type="entry name" value="tRNA-2-methylthio-N(6)-dimethylallyladenosine synthase 2"/>
    <property type="match status" value="1"/>
</dbReference>
<evidence type="ECO:0000313" key="18">
    <source>
        <dbReference type="Proteomes" id="UP000229976"/>
    </source>
</evidence>
<keyword evidence="4" id="KW-0004">4Fe-4S</keyword>
<evidence type="ECO:0000256" key="7">
    <source>
        <dbReference type="ARBA" id="ARBA00022723"/>
    </source>
</evidence>
<dbReference type="NCBIfam" id="TIGR00089">
    <property type="entry name" value="MiaB/RimO family radical SAM methylthiotransferase"/>
    <property type="match status" value="1"/>
</dbReference>
<feature type="domain" description="Radical SAM core" evidence="16">
    <location>
        <begin position="111"/>
        <end position="338"/>
    </location>
</feature>
<keyword evidence="8" id="KW-0408">Iron</keyword>
<dbReference type="Proteomes" id="UP000229976">
    <property type="component" value="Unassembled WGS sequence"/>
</dbReference>
<dbReference type="InterPro" id="IPR023404">
    <property type="entry name" value="rSAM_horseshoe"/>
</dbReference>
<comment type="function">
    <text evidence="3">Catalyzes the methylthiolation of N6-(dimethylallyl)adenosine (i(6)A), leading to the formation of 2-methylthio-N6-(dimethylallyl)adenosine (ms(2)i(6)A) at position 37 in tRNAs that read codons beginning with uridine.</text>
</comment>
<dbReference type="PROSITE" id="PS01278">
    <property type="entry name" value="MTTASE_RADICAL"/>
    <property type="match status" value="1"/>
</dbReference>
<reference evidence="17 18" key="1">
    <citation type="submission" date="2017-09" db="EMBL/GenBank/DDBJ databases">
        <title>Depth-based differentiation of microbial function through sediment-hosted aquifers and enrichment of novel symbionts in the deep terrestrial subsurface.</title>
        <authorList>
            <person name="Probst A.J."/>
            <person name="Ladd B."/>
            <person name="Jarett J.K."/>
            <person name="Geller-Mcgrath D.E."/>
            <person name="Sieber C.M."/>
            <person name="Emerson J.B."/>
            <person name="Anantharaman K."/>
            <person name="Thomas B.C."/>
            <person name="Malmstrom R."/>
            <person name="Stieglmeier M."/>
            <person name="Klingl A."/>
            <person name="Woyke T."/>
            <person name="Ryan C.M."/>
            <person name="Banfield J.F."/>
        </authorList>
    </citation>
    <scope>NUCLEOTIDE SEQUENCE [LARGE SCALE GENOMIC DNA]</scope>
    <source>
        <strain evidence="17">CG23_combo_of_CG06-09_8_20_14_all_39_17</strain>
    </source>
</reference>
<keyword evidence="5 10" id="KW-0808">Transferase</keyword>
<feature type="binding site" evidence="10">
    <location>
        <begin position="421"/>
        <end position="426"/>
    </location>
    <ligand>
        <name>substrate</name>
    </ligand>
</feature>
<comment type="caution">
    <text evidence="17">The sequence shown here is derived from an EMBL/GenBank/DDBJ whole genome shotgun (WGS) entry which is preliminary data.</text>
</comment>
<dbReference type="PROSITE" id="PS50926">
    <property type="entry name" value="TRAM"/>
    <property type="match status" value="1"/>
</dbReference>
<dbReference type="EC" id="2.5.1.75" evidence="10"/>
<dbReference type="Gene3D" id="3.80.30.20">
    <property type="entry name" value="tm_1862 like domain"/>
    <property type="match status" value="1"/>
</dbReference>
<feature type="site" description="Interaction with substrate tRNA" evidence="10">
    <location>
        <position position="510"/>
    </location>
</feature>
<comment type="similarity">
    <text evidence="10 13">Belongs to the IPP transferase family.</text>
</comment>
<evidence type="ECO:0000256" key="4">
    <source>
        <dbReference type="ARBA" id="ARBA00022485"/>
    </source>
</evidence>
<feature type="region of interest" description="Interaction with substrate tRNA" evidence="10">
    <location>
        <begin position="565"/>
        <end position="569"/>
    </location>
</feature>
<dbReference type="PANTHER" id="PTHR43020">
    <property type="entry name" value="CDK5 REGULATORY SUBUNIT-ASSOCIATED PROTEIN 1"/>
    <property type="match status" value="1"/>
</dbReference>
<feature type="domain" description="TRAM" evidence="14">
    <location>
        <begin position="341"/>
        <end position="412"/>
    </location>
</feature>
<dbReference type="FunFam" id="3.40.50.12160:FF:000003">
    <property type="entry name" value="CDK5 regulatory subunit-associated protein 1"/>
    <property type="match status" value="1"/>
</dbReference>
<dbReference type="PROSITE" id="PS51449">
    <property type="entry name" value="MTTASE_N"/>
    <property type="match status" value="1"/>
</dbReference>
<dbReference type="Gene3D" id="3.40.50.300">
    <property type="entry name" value="P-loop containing nucleotide triphosphate hydrolases"/>
    <property type="match status" value="1"/>
</dbReference>
<dbReference type="InterPro" id="IPR020612">
    <property type="entry name" value="Methylthiotransferase_CS"/>
</dbReference>
<feature type="region of interest" description="Interaction with substrate tRNA" evidence="10">
    <location>
        <begin position="444"/>
        <end position="447"/>
    </location>
</feature>
<dbReference type="SUPFAM" id="SSF52540">
    <property type="entry name" value="P-loop containing nucleoside triphosphate hydrolases"/>
    <property type="match status" value="1"/>
</dbReference>
<evidence type="ECO:0000256" key="12">
    <source>
        <dbReference type="RuleBase" id="RU003784"/>
    </source>
</evidence>
<dbReference type="SFLD" id="SFLDS00029">
    <property type="entry name" value="Radical_SAM"/>
    <property type="match status" value="1"/>
</dbReference>
<dbReference type="Gene3D" id="1.10.20.140">
    <property type="match status" value="1"/>
</dbReference>
<dbReference type="SUPFAM" id="SSF102114">
    <property type="entry name" value="Radical SAM enzymes"/>
    <property type="match status" value="1"/>
</dbReference>
<dbReference type="SFLD" id="SFLDG01082">
    <property type="entry name" value="B12-binding_domain_containing"/>
    <property type="match status" value="1"/>
</dbReference>
<protein>
    <recommendedName>
        <fullName evidence="10">tRNA dimethylallyltransferase</fullName>
        <ecNumber evidence="10">2.5.1.75</ecNumber>
    </recommendedName>
    <alternativeName>
        <fullName evidence="10">Dimethylallyl diphosphate:tRNA dimethylallyltransferase</fullName>
        <shortName evidence="10">DMAPP:tRNA dimethylallyltransferase</shortName>
        <shortName evidence="10">DMATase</shortName>
    </alternativeName>
    <alternativeName>
        <fullName evidence="10">Isopentenyl-diphosphate:tRNA isopentenyltransferase</fullName>
        <shortName evidence="10">IPP transferase</shortName>
        <shortName evidence="10">IPPT</shortName>
        <shortName evidence="10">IPTase</shortName>
    </alternativeName>
</protein>
<comment type="caution">
    <text evidence="10">Lacks conserved residue(s) required for the propagation of feature annotation.</text>
</comment>
<feature type="site" description="Interaction with substrate tRNA" evidence="10">
    <location>
        <position position="533"/>
    </location>
</feature>
<dbReference type="GO" id="GO:0035597">
    <property type="term" value="F:tRNA-2-methylthio-N(6)-dimethylallyladenosine(37) synthase activity"/>
    <property type="evidence" value="ECO:0007669"/>
    <property type="project" value="TreeGrafter"/>
</dbReference>
<dbReference type="InterPro" id="IPR058240">
    <property type="entry name" value="rSAM_sf"/>
</dbReference>
<dbReference type="PANTHER" id="PTHR43020:SF2">
    <property type="entry name" value="MITOCHONDRIAL TRNA METHYLTHIOTRANSFERASE CDK5RAP1"/>
    <property type="match status" value="1"/>
</dbReference>
<evidence type="ECO:0000256" key="11">
    <source>
        <dbReference type="RuleBase" id="RU003783"/>
    </source>
</evidence>
<name>A0A2G9YU53_9BACT</name>
<dbReference type="Pfam" id="PF00919">
    <property type="entry name" value="UPF0004"/>
    <property type="match status" value="1"/>
</dbReference>
<keyword evidence="10 11" id="KW-0819">tRNA processing</keyword>
<evidence type="ECO:0000313" key="17">
    <source>
        <dbReference type="EMBL" id="PIP22758.1"/>
    </source>
</evidence>
<dbReference type="EMBL" id="PCRO01000027">
    <property type="protein sequence ID" value="PIP22758.1"/>
    <property type="molecule type" value="Genomic_DNA"/>
</dbReference>
<dbReference type="Pfam" id="PF01938">
    <property type="entry name" value="TRAM"/>
    <property type="match status" value="1"/>
</dbReference>
<comment type="catalytic activity">
    <reaction evidence="10 11">
        <text>adenosine(37) in tRNA + dimethylallyl diphosphate = N(6)-dimethylallyladenosine(37) in tRNA + diphosphate</text>
        <dbReference type="Rhea" id="RHEA:26482"/>
        <dbReference type="Rhea" id="RHEA-COMP:10162"/>
        <dbReference type="Rhea" id="RHEA-COMP:10375"/>
        <dbReference type="ChEBI" id="CHEBI:33019"/>
        <dbReference type="ChEBI" id="CHEBI:57623"/>
        <dbReference type="ChEBI" id="CHEBI:74411"/>
        <dbReference type="ChEBI" id="CHEBI:74415"/>
        <dbReference type="EC" id="2.5.1.75"/>
    </reaction>
</comment>
<proteinExistence type="inferred from homology"/>
<dbReference type="InterPro" id="IPR018022">
    <property type="entry name" value="IPT"/>
</dbReference>
<evidence type="ECO:0000256" key="1">
    <source>
        <dbReference type="ARBA" id="ARBA00001966"/>
    </source>
</evidence>